<dbReference type="InParanoid" id="G0QN29"/>
<dbReference type="GeneID" id="14909534"/>
<dbReference type="AlphaFoldDB" id="G0QN29"/>
<proteinExistence type="predicted"/>
<sequence>MYEARIKLAKLNQEKSDGIPNQLKEYYDEQTNVKFQENDFNSLQEKIKKEIFEDYRHDYFVNQIMEELKPKTSFIPQNPYKTLVGIVEPEDLEGVSKVWKQKFKTTYGHEILEDEDIVQERQKKLMQKMQ</sequence>
<gene>
    <name evidence="2" type="ORF">IMG5_055000</name>
</gene>
<dbReference type="PROSITE" id="PS50195">
    <property type="entry name" value="PX"/>
    <property type="match status" value="1"/>
</dbReference>
<evidence type="ECO:0000259" key="1">
    <source>
        <dbReference type="PROSITE" id="PS50195"/>
    </source>
</evidence>
<dbReference type="GO" id="GO:0035091">
    <property type="term" value="F:phosphatidylinositol binding"/>
    <property type="evidence" value="ECO:0007669"/>
    <property type="project" value="InterPro"/>
</dbReference>
<dbReference type="OrthoDB" id="312553at2759"/>
<evidence type="ECO:0000313" key="3">
    <source>
        <dbReference type="Proteomes" id="UP000008983"/>
    </source>
</evidence>
<dbReference type="Proteomes" id="UP000008983">
    <property type="component" value="Unassembled WGS sequence"/>
</dbReference>
<accession>G0QN29</accession>
<dbReference type="eggNOG" id="ENOG502SNKY">
    <property type="taxonomic scope" value="Eukaryota"/>
</dbReference>
<dbReference type="EMBL" id="GL983462">
    <property type="protein sequence ID" value="EGR33358.1"/>
    <property type="molecule type" value="Genomic_DNA"/>
</dbReference>
<keyword evidence="3" id="KW-1185">Reference proteome</keyword>
<evidence type="ECO:0000313" key="2">
    <source>
        <dbReference type="EMBL" id="EGR33358.1"/>
    </source>
</evidence>
<feature type="domain" description="PX" evidence="1">
    <location>
        <begin position="1"/>
        <end position="130"/>
    </location>
</feature>
<name>G0QN29_ICHMU</name>
<dbReference type="InterPro" id="IPR001683">
    <property type="entry name" value="PX_dom"/>
</dbReference>
<reference evidence="2 3" key="1">
    <citation type="submission" date="2011-07" db="EMBL/GenBank/DDBJ databases">
        <authorList>
            <person name="Coyne R."/>
            <person name="Brami D."/>
            <person name="Johnson J."/>
            <person name="Hostetler J."/>
            <person name="Hannick L."/>
            <person name="Clark T."/>
            <person name="Cassidy-Hanley D."/>
            <person name="Inman J."/>
        </authorList>
    </citation>
    <scope>NUCLEOTIDE SEQUENCE [LARGE SCALE GENOMIC DNA]</scope>
    <source>
        <strain evidence="2 3">G5</strain>
    </source>
</reference>
<dbReference type="RefSeq" id="XP_004037344.1">
    <property type="nucleotide sequence ID" value="XM_004037296.1"/>
</dbReference>
<organism evidence="2 3">
    <name type="scientific">Ichthyophthirius multifiliis</name>
    <name type="common">White spot disease agent</name>
    <name type="synonym">Ich</name>
    <dbReference type="NCBI Taxonomy" id="5932"/>
    <lineage>
        <taxon>Eukaryota</taxon>
        <taxon>Sar</taxon>
        <taxon>Alveolata</taxon>
        <taxon>Ciliophora</taxon>
        <taxon>Intramacronucleata</taxon>
        <taxon>Oligohymenophorea</taxon>
        <taxon>Hymenostomatida</taxon>
        <taxon>Ophryoglenina</taxon>
        <taxon>Ichthyophthirius</taxon>
    </lineage>
</organism>
<protein>
    <recommendedName>
        <fullName evidence="1">PX domain-containing protein</fullName>
    </recommendedName>
</protein>